<evidence type="ECO:0000313" key="9">
    <source>
        <dbReference type="EMBL" id="VUX08519.1"/>
    </source>
</evidence>
<dbReference type="EMBL" id="CABHNJ010000032">
    <property type="protein sequence ID" value="VUX08519.1"/>
    <property type="molecule type" value="Genomic_DNA"/>
</dbReference>
<dbReference type="Gene3D" id="3.40.50.150">
    <property type="entry name" value="Vaccinia Virus protein VP39"/>
    <property type="match status" value="1"/>
</dbReference>
<feature type="active site" evidence="6">
    <location>
        <position position="161"/>
    </location>
</feature>
<dbReference type="GO" id="GO:0009307">
    <property type="term" value="P:DNA restriction-modification system"/>
    <property type="evidence" value="ECO:0007669"/>
    <property type="project" value="UniProtKB-KW"/>
</dbReference>
<keyword evidence="5" id="KW-0680">Restriction system</keyword>
<dbReference type="PANTHER" id="PTHR10629">
    <property type="entry name" value="CYTOSINE-SPECIFIC METHYLTRANSFERASE"/>
    <property type="match status" value="1"/>
</dbReference>
<dbReference type="InterPro" id="IPR001525">
    <property type="entry name" value="C5_MeTfrase"/>
</dbReference>
<dbReference type="GO" id="GO:0032259">
    <property type="term" value="P:methylation"/>
    <property type="evidence" value="ECO:0007669"/>
    <property type="project" value="UniProtKB-KW"/>
</dbReference>
<dbReference type="RefSeq" id="WP_154864861.1">
    <property type="nucleotide sequence ID" value="NZ_CABHNJ010000032.1"/>
</dbReference>
<evidence type="ECO:0000256" key="7">
    <source>
        <dbReference type="RuleBase" id="RU000416"/>
    </source>
</evidence>
<gene>
    <name evidence="9" type="primary">bspRIM</name>
    <name evidence="9" type="ORF">SSSS39_00028</name>
</gene>
<keyword evidence="4 6" id="KW-0949">S-adenosyl-L-methionine</keyword>
<reference evidence="9 10" key="1">
    <citation type="submission" date="2019-07" db="EMBL/GenBank/DDBJ databases">
        <authorList>
            <person name="Hibberd C M."/>
            <person name="Gehrig L. J."/>
            <person name="Chang H.-W."/>
            <person name="Venkatesh S."/>
        </authorList>
    </citation>
    <scope>NUCLEOTIDE SEQUENCE [LARGE SCALE GENOMIC DNA]</scope>
    <source>
        <strain evidence="9">Streptococcus_salivarius_SS_Bg39</strain>
    </source>
</reference>
<dbReference type="EC" id="2.1.1.37" evidence="1"/>
<evidence type="ECO:0000313" key="10">
    <source>
        <dbReference type="Proteomes" id="UP000380217"/>
    </source>
</evidence>
<keyword evidence="3 6" id="KW-0808">Transferase</keyword>
<dbReference type="InterPro" id="IPR031303">
    <property type="entry name" value="C5_meth_CS"/>
</dbReference>
<proteinExistence type="inferred from homology"/>
<dbReference type="InterPro" id="IPR029063">
    <property type="entry name" value="SAM-dependent_MTases_sf"/>
</dbReference>
<name>A0A564TMP4_STRVE</name>
<feature type="region of interest" description="Disordered" evidence="8">
    <location>
        <begin position="1"/>
        <end position="20"/>
    </location>
</feature>
<keyword evidence="2 6" id="KW-0489">Methyltransferase</keyword>
<dbReference type="PANTHER" id="PTHR10629:SF52">
    <property type="entry name" value="DNA (CYTOSINE-5)-METHYLTRANSFERASE 1"/>
    <property type="match status" value="1"/>
</dbReference>
<comment type="similarity">
    <text evidence="6 7">Belongs to the class I-like SAM-binding methyltransferase superfamily. C5-methyltransferase family.</text>
</comment>
<protein>
    <recommendedName>
        <fullName evidence="1">DNA (cytosine-5-)-methyltransferase</fullName>
        <ecNumber evidence="1">2.1.1.37</ecNumber>
    </recommendedName>
</protein>
<dbReference type="NCBIfam" id="TIGR00675">
    <property type="entry name" value="dcm"/>
    <property type="match status" value="1"/>
</dbReference>
<evidence type="ECO:0000256" key="3">
    <source>
        <dbReference type="ARBA" id="ARBA00022679"/>
    </source>
</evidence>
<dbReference type="SUPFAM" id="SSF53335">
    <property type="entry name" value="S-adenosyl-L-methionine-dependent methyltransferases"/>
    <property type="match status" value="1"/>
</dbReference>
<dbReference type="PRINTS" id="PR00105">
    <property type="entry name" value="C5METTRFRASE"/>
</dbReference>
<evidence type="ECO:0000256" key="2">
    <source>
        <dbReference type="ARBA" id="ARBA00022603"/>
    </source>
</evidence>
<dbReference type="PROSITE" id="PS00095">
    <property type="entry name" value="C5_MTASE_2"/>
    <property type="match status" value="1"/>
</dbReference>
<evidence type="ECO:0000256" key="4">
    <source>
        <dbReference type="ARBA" id="ARBA00022691"/>
    </source>
</evidence>
<dbReference type="GO" id="GO:0003886">
    <property type="term" value="F:DNA (cytosine-5-)-methyltransferase activity"/>
    <property type="evidence" value="ECO:0007669"/>
    <property type="project" value="UniProtKB-EC"/>
</dbReference>
<dbReference type="Gene3D" id="3.90.120.10">
    <property type="entry name" value="DNA Methylase, subunit A, domain 2"/>
    <property type="match status" value="1"/>
</dbReference>
<dbReference type="Pfam" id="PF00145">
    <property type="entry name" value="DNA_methylase"/>
    <property type="match status" value="1"/>
</dbReference>
<dbReference type="InterPro" id="IPR050390">
    <property type="entry name" value="C5-Methyltransferase"/>
</dbReference>
<dbReference type="GO" id="GO:0003677">
    <property type="term" value="F:DNA binding"/>
    <property type="evidence" value="ECO:0007669"/>
    <property type="project" value="TreeGrafter"/>
</dbReference>
<sequence>MKTTAIKDETKRSRGKFKPAPNLSADEIKNVLYHKIEEETNKIIEDSSDHELIQNADYQGNKINVVSLFSGAGGLDLGTELAGLASVVGLQKALEIFEDKKEFSKQRHKSIFHTIYTNDMFVEANETYKKNFPPNIIQHQKDIRKVAHFPNNELTVGGFPCPGFSEAGPRLIDDERNFLYIHFIRELMQTQPAFFVAENVKGMMTLGKGEVLKQIIEDFSSAGYTVTAHLVNARDYGVPQSRERVFLVGVHKEKIEKKYGYRYELPTPTHGDSTEIDLLAEKQPWVSLRDAIGDLENNPGEYFEGSYSTIYMSRNRKKSWDEQSFTIQASGRQAPQHPAGEAMTKYKDENNHTRWKFNGDKNRRLSIKEISRIQTFPDWFEFSSGSPIGKSGKEISKNAQIDKIYKQVGNAVPVLLARAIIQPIADFLYSHYLK</sequence>
<evidence type="ECO:0000256" key="8">
    <source>
        <dbReference type="SAM" id="MobiDB-lite"/>
    </source>
</evidence>
<dbReference type="PROSITE" id="PS51679">
    <property type="entry name" value="SAM_MT_C5"/>
    <property type="match status" value="1"/>
</dbReference>
<feature type="compositionally biased region" description="Basic and acidic residues" evidence="8">
    <location>
        <begin position="1"/>
        <end position="12"/>
    </location>
</feature>
<dbReference type="AlphaFoldDB" id="A0A564TMP4"/>
<evidence type="ECO:0000256" key="5">
    <source>
        <dbReference type="ARBA" id="ARBA00022747"/>
    </source>
</evidence>
<evidence type="ECO:0000256" key="1">
    <source>
        <dbReference type="ARBA" id="ARBA00011975"/>
    </source>
</evidence>
<accession>A0A564TMP4</accession>
<dbReference type="Proteomes" id="UP000380217">
    <property type="component" value="Unassembled WGS sequence"/>
</dbReference>
<dbReference type="GO" id="GO:0044027">
    <property type="term" value="P:negative regulation of gene expression via chromosomal CpG island methylation"/>
    <property type="evidence" value="ECO:0007669"/>
    <property type="project" value="TreeGrafter"/>
</dbReference>
<organism evidence="9 10">
    <name type="scientific">Streptococcus vestibularis</name>
    <dbReference type="NCBI Taxonomy" id="1343"/>
    <lineage>
        <taxon>Bacteria</taxon>
        <taxon>Bacillati</taxon>
        <taxon>Bacillota</taxon>
        <taxon>Bacilli</taxon>
        <taxon>Lactobacillales</taxon>
        <taxon>Streptococcaceae</taxon>
        <taxon>Streptococcus</taxon>
    </lineage>
</organism>
<evidence type="ECO:0000256" key="6">
    <source>
        <dbReference type="PROSITE-ProRule" id="PRU01016"/>
    </source>
</evidence>